<protein>
    <recommendedName>
        <fullName evidence="3">THAP-type domain-containing protein</fullName>
    </recommendedName>
</protein>
<evidence type="ECO:0000313" key="2">
    <source>
        <dbReference type="Proteomes" id="UP000499080"/>
    </source>
</evidence>
<dbReference type="EMBL" id="BGPR01015684">
    <property type="protein sequence ID" value="GBN70232.1"/>
    <property type="molecule type" value="Genomic_DNA"/>
</dbReference>
<dbReference type="OrthoDB" id="6775048at2759"/>
<reference evidence="1 2" key="1">
    <citation type="journal article" date="2019" name="Sci. Rep.">
        <title>Orb-weaving spider Araneus ventricosus genome elucidates the spidroin gene catalogue.</title>
        <authorList>
            <person name="Kono N."/>
            <person name="Nakamura H."/>
            <person name="Ohtoshi R."/>
            <person name="Moran D.A.P."/>
            <person name="Shinohara A."/>
            <person name="Yoshida Y."/>
            <person name="Fujiwara M."/>
            <person name="Mori M."/>
            <person name="Tomita M."/>
            <person name="Arakawa K."/>
        </authorList>
    </citation>
    <scope>NUCLEOTIDE SEQUENCE [LARGE SCALE GENOMIC DNA]</scope>
</reference>
<comment type="caution">
    <text evidence="1">The sequence shown here is derived from an EMBL/GenBank/DDBJ whole genome shotgun (WGS) entry which is preliminary data.</text>
</comment>
<name>A0A4Y2R3H5_ARAVE</name>
<accession>A0A4Y2R3H5</accession>
<gene>
    <name evidence="1" type="ORF">AVEN_192349_1</name>
</gene>
<keyword evidence="2" id="KW-1185">Reference proteome</keyword>
<dbReference type="Proteomes" id="UP000499080">
    <property type="component" value="Unassembled WGS sequence"/>
</dbReference>
<dbReference type="AlphaFoldDB" id="A0A4Y2R3H5"/>
<evidence type="ECO:0000313" key="1">
    <source>
        <dbReference type="EMBL" id="GBN70232.1"/>
    </source>
</evidence>
<organism evidence="1 2">
    <name type="scientific">Araneus ventricosus</name>
    <name type="common">Orbweaver spider</name>
    <name type="synonym">Epeira ventricosa</name>
    <dbReference type="NCBI Taxonomy" id="182803"/>
    <lineage>
        <taxon>Eukaryota</taxon>
        <taxon>Metazoa</taxon>
        <taxon>Ecdysozoa</taxon>
        <taxon>Arthropoda</taxon>
        <taxon>Chelicerata</taxon>
        <taxon>Arachnida</taxon>
        <taxon>Araneae</taxon>
        <taxon>Araneomorphae</taxon>
        <taxon>Entelegynae</taxon>
        <taxon>Araneoidea</taxon>
        <taxon>Araneidae</taxon>
        <taxon>Araneus</taxon>
    </lineage>
</organism>
<evidence type="ECO:0008006" key="3">
    <source>
        <dbReference type="Google" id="ProtNLM"/>
    </source>
</evidence>
<proteinExistence type="predicted"/>
<sequence length="120" mass="13464">MLVFYRYKKWFSVLKWDVPSEQLKCVLNNARVCGRHFFEWCFTSTLRQKLIKFACTFTIGDDIPSTLSQTLSALPSAASQCTSVEVCDAEPCSTTELCSPTSSHDTIGHLQVQCTPDYPG</sequence>